<keyword evidence="2" id="KW-1185">Reference proteome</keyword>
<name>A0A166YA81_9CAUD</name>
<accession>A0A166YA81</accession>
<gene>
    <name evidence="1" type="primary">75</name>
    <name evidence="1" type="ORF">PBI_CLUBL_75</name>
</gene>
<proteinExistence type="predicted"/>
<reference evidence="1 2" key="1">
    <citation type="submission" date="2016-03" db="EMBL/GenBank/DDBJ databases">
        <authorList>
            <person name="Montgomery M.T."/>
            <person name="Guerrero C.A."/>
            <person name="Mavrich T.N."/>
            <person name="Pope W.H."/>
            <person name="Garlena R.A."/>
            <person name="Russell D.A."/>
            <person name="Jacobs-Sera D."/>
            <person name="Hendrix R.W."/>
            <person name="Hatfull G.F."/>
        </authorList>
    </citation>
    <scope>NUCLEOTIDE SEQUENCE [LARGE SCALE GENOMIC DNA]</scope>
</reference>
<protein>
    <submittedName>
        <fullName evidence="1">Uncharacterized protein</fullName>
    </submittedName>
</protein>
<evidence type="ECO:0000313" key="1">
    <source>
        <dbReference type="EMBL" id="ANA86573.1"/>
    </source>
</evidence>
<dbReference type="GeneID" id="28803290"/>
<organism evidence="1 2">
    <name type="scientific">Gordonia phage ClubL</name>
    <dbReference type="NCBI Taxonomy" id="1838065"/>
    <lineage>
        <taxon>Viruses</taxon>
        <taxon>Duplodnaviria</taxon>
        <taxon>Heunggongvirae</taxon>
        <taxon>Uroviricota</taxon>
        <taxon>Caudoviricetes</taxon>
        <taxon>Smoothievirus</taxon>
        <taxon>Smoothievirus clubL</taxon>
    </lineage>
</organism>
<dbReference type="RefSeq" id="YP_009273110.1">
    <property type="nucleotide sequence ID" value="NC_030901.1"/>
</dbReference>
<dbReference type="EMBL" id="KU998246">
    <property type="protein sequence ID" value="ANA86573.1"/>
    <property type="molecule type" value="Genomic_DNA"/>
</dbReference>
<evidence type="ECO:0000313" key="2">
    <source>
        <dbReference type="Proteomes" id="UP000203982"/>
    </source>
</evidence>
<dbReference type="KEGG" id="vg:28803290"/>
<sequence>MTNPVLKTSEQWSKEFDFIITDPDGWDRKDFLHSWHREQITKEEFIDRAVASTVKNLDALKETM</sequence>
<dbReference type="Proteomes" id="UP000203982">
    <property type="component" value="Segment"/>
</dbReference>